<evidence type="ECO:0000313" key="8">
    <source>
        <dbReference type="EMBL" id="RNL41383.1"/>
    </source>
</evidence>
<dbReference type="SUPFAM" id="SSF102114">
    <property type="entry name" value="Radical SAM enzymes"/>
    <property type="match status" value="1"/>
</dbReference>
<feature type="compositionally biased region" description="Low complexity" evidence="7">
    <location>
        <begin position="56"/>
        <end position="70"/>
    </location>
</feature>
<dbReference type="Proteomes" id="UP000269591">
    <property type="component" value="Unassembled WGS sequence"/>
</dbReference>
<dbReference type="InterPro" id="IPR007197">
    <property type="entry name" value="rSAM"/>
</dbReference>
<sequence>MRLQRVLAAKGIPQATPRIPRRSPMRPGKSGGWCDAPCAAPLIPWTRPMTASMRVPHASTPSTPPASRAALPNRYTHSKSSGRFAYSNIARARNAGIRLPCPSVAPEGVATGISLRRPKPSNRLPRQASCHPRWVFVCIHRQDLRREPLMLIDRAYAPVETLGPGTRIAVWTVGCSKRCEGCANPELWRNDPAKDIDDARLSEALIGMARQAGIQRITFTGGDPFEQPESLVRVLAAIRPHFKDILVYTGYTLDNLRAFADGSKRELQGMPHAAVPCDTPIHAPYDSEPLRTPCAHEPSRTSSDRERLSALYERESCCTPCEHESRDEPGANGRQQSDRIEDARVRAAVKEALDCVDALIDGPYVESLNDGACPLRGSSNQIVHVFSESLQGDYDVALKQPRRIQNVHFGDTFMSIGIHGRPTTTQPA</sequence>
<evidence type="ECO:0000256" key="2">
    <source>
        <dbReference type="ARBA" id="ARBA00022485"/>
    </source>
</evidence>
<dbReference type="InterPro" id="IPR013785">
    <property type="entry name" value="Aldolase_TIM"/>
</dbReference>
<keyword evidence="5" id="KW-0408">Iron</keyword>
<evidence type="ECO:0008006" key="10">
    <source>
        <dbReference type="Google" id="ProtNLM"/>
    </source>
</evidence>
<feature type="region of interest" description="Disordered" evidence="7">
    <location>
        <begin position="53"/>
        <end position="73"/>
    </location>
</feature>
<dbReference type="SFLD" id="SFLDG01066">
    <property type="entry name" value="organic_radical-activating_enz"/>
    <property type="match status" value="1"/>
</dbReference>
<dbReference type="GO" id="GO:0004748">
    <property type="term" value="F:ribonucleoside-diphosphate reductase activity, thioredoxin disulfide as acceptor"/>
    <property type="evidence" value="ECO:0007669"/>
    <property type="project" value="TreeGrafter"/>
</dbReference>
<dbReference type="InterPro" id="IPR058240">
    <property type="entry name" value="rSAM_sf"/>
</dbReference>
<evidence type="ECO:0000256" key="4">
    <source>
        <dbReference type="ARBA" id="ARBA00022723"/>
    </source>
</evidence>
<dbReference type="Pfam" id="PF13353">
    <property type="entry name" value="Fer4_12"/>
    <property type="match status" value="1"/>
</dbReference>
<feature type="region of interest" description="Disordered" evidence="7">
    <location>
        <begin position="12"/>
        <end position="32"/>
    </location>
</feature>
<dbReference type="EMBL" id="QIBX01000002">
    <property type="protein sequence ID" value="RNL41383.1"/>
    <property type="molecule type" value="Genomic_DNA"/>
</dbReference>
<name>A0A3N0B2N5_9ACTN</name>
<dbReference type="AlphaFoldDB" id="A0A3N0B2N5"/>
<evidence type="ECO:0000313" key="9">
    <source>
        <dbReference type="Proteomes" id="UP000269591"/>
    </source>
</evidence>
<dbReference type="GO" id="GO:0051539">
    <property type="term" value="F:4 iron, 4 sulfur cluster binding"/>
    <property type="evidence" value="ECO:0007669"/>
    <property type="project" value="UniProtKB-KW"/>
</dbReference>
<keyword evidence="3" id="KW-0949">S-adenosyl-L-methionine</keyword>
<dbReference type="SFLD" id="SFLDG01063">
    <property type="entry name" value="activating_enzymes__group_1"/>
    <property type="match status" value="1"/>
</dbReference>
<keyword evidence="6" id="KW-0411">Iron-sulfur</keyword>
<evidence type="ECO:0000256" key="3">
    <source>
        <dbReference type="ARBA" id="ARBA00022691"/>
    </source>
</evidence>
<comment type="cofactor">
    <cofactor evidence="1">
        <name>[4Fe-4S] cluster</name>
        <dbReference type="ChEBI" id="CHEBI:49883"/>
    </cofactor>
</comment>
<evidence type="ECO:0000256" key="5">
    <source>
        <dbReference type="ARBA" id="ARBA00023004"/>
    </source>
</evidence>
<dbReference type="PANTHER" id="PTHR30352:SF2">
    <property type="entry name" value="ANAEROBIC RIBONUCLEOSIDE-TRIPHOSPHATE REDUCTASE-ACTIVATING PROTEIN"/>
    <property type="match status" value="1"/>
</dbReference>
<gene>
    <name evidence="8" type="ORF">DMP06_02010</name>
</gene>
<feature type="region of interest" description="Disordered" evidence="7">
    <location>
        <begin position="320"/>
        <end position="339"/>
    </location>
</feature>
<keyword evidence="9" id="KW-1185">Reference proteome</keyword>
<dbReference type="PANTHER" id="PTHR30352">
    <property type="entry name" value="PYRUVATE FORMATE-LYASE-ACTIVATING ENZYME"/>
    <property type="match status" value="1"/>
</dbReference>
<dbReference type="CDD" id="cd01335">
    <property type="entry name" value="Radical_SAM"/>
    <property type="match status" value="1"/>
</dbReference>
<organism evidence="8 9">
    <name type="scientific">Slackia equolifaciens</name>
    <dbReference type="NCBI Taxonomy" id="498718"/>
    <lineage>
        <taxon>Bacteria</taxon>
        <taxon>Bacillati</taxon>
        <taxon>Actinomycetota</taxon>
        <taxon>Coriobacteriia</taxon>
        <taxon>Eggerthellales</taxon>
        <taxon>Eggerthellaceae</taxon>
        <taxon>Slackia</taxon>
    </lineage>
</organism>
<dbReference type="Gene3D" id="3.20.20.70">
    <property type="entry name" value="Aldolase class I"/>
    <property type="match status" value="1"/>
</dbReference>
<dbReference type="SFLD" id="SFLDS00029">
    <property type="entry name" value="Radical_SAM"/>
    <property type="match status" value="1"/>
</dbReference>
<evidence type="ECO:0000256" key="1">
    <source>
        <dbReference type="ARBA" id="ARBA00001966"/>
    </source>
</evidence>
<protein>
    <recommendedName>
        <fullName evidence="10">Radical SAM core domain-containing protein</fullName>
    </recommendedName>
</protein>
<comment type="caution">
    <text evidence="8">The sequence shown here is derived from an EMBL/GenBank/DDBJ whole genome shotgun (WGS) entry which is preliminary data.</text>
</comment>
<keyword evidence="4" id="KW-0479">Metal-binding</keyword>
<evidence type="ECO:0000256" key="7">
    <source>
        <dbReference type="SAM" id="MobiDB-lite"/>
    </source>
</evidence>
<dbReference type="InterPro" id="IPR034457">
    <property type="entry name" value="Organic_radical-activating"/>
</dbReference>
<dbReference type="GO" id="GO:0046872">
    <property type="term" value="F:metal ion binding"/>
    <property type="evidence" value="ECO:0007669"/>
    <property type="project" value="UniProtKB-KW"/>
</dbReference>
<proteinExistence type="predicted"/>
<feature type="compositionally biased region" description="Basic and acidic residues" evidence="7">
    <location>
        <begin position="320"/>
        <end position="329"/>
    </location>
</feature>
<evidence type="ECO:0000256" key="6">
    <source>
        <dbReference type="ARBA" id="ARBA00023014"/>
    </source>
</evidence>
<reference evidence="9" key="1">
    <citation type="submission" date="2018-05" db="EMBL/GenBank/DDBJ databases">
        <title>Genome Sequencing of selected type strains of the family Eggerthellaceae.</title>
        <authorList>
            <person name="Danylec N."/>
            <person name="Stoll D.A."/>
            <person name="Doetsch A."/>
            <person name="Huch M."/>
        </authorList>
    </citation>
    <scope>NUCLEOTIDE SEQUENCE [LARGE SCALE GENOMIC DNA]</scope>
    <source>
        <strain evidence="9">DSM 24851</strain>
    </source>
</reference>
<keyword evidence="2" id="KW-0004">4Fe-4S</keyword>
<accession>A0A3N0B2N5</accession>